<dbReference type="InterPro" id="IPR013785">
    <property type="entry name" value="Aldolase_TIM"/>
</dbReference>
<evidence type="ECO:0000256" key="6">
    <source>
        <dbReference type="ARBA" id="ARBA00009541"/>
    </source>
</evidence>
<protein>
    <recommendedName>
        <fullName evidence="7 10">Ribulose-phosphate 3-epimerase</fullName>
        <ecNumber evidence="7 10">5.1.3.1</ecNumber>
    </recommendedName>
</protein>
<evidence type="ECO:0000256" key="5">
    <source>
        <dbReference type="ARBA" id="ARBA00001954"/>
    </source>
</evidence>
<evidence type="ECO:0000256" key="4">
    <source>
        <dbReference type="ARBA" id="ARBA00001947"/>
    </source>
</evidence>
<dbReference type="Pfam" id="PF13456">
    <property type="entry name" value="RVT_3"/>
    <property type="match status" value="1"/>
</dbReference>
<comment type="cofactor">
    <cofactor evidence="10">
        <name>a divalent metal cation</name>
        <dbReference type="ChEBI" id="CHEBI:60240"/>
    </cofactor>
    <text evidence="10">Binds 1 divalent metal cation per subunit.</text>
</comment>
<evidence type="ECO:0000256" key="3">
    <source>
        <dbReference type="ARBA" id="ARBA00001941"/>
    </source>
</evidence>
<dbReference type="HAMAP" id="MF_02227">
    <property type="entry name" value="RPE"/>
    <property type="match status" value="1"/>
</dbReference>
<dbReference type="Gene3D" id="3.30.420.10">
    <property type="entry name" value="Ribonuclease H-like superfamily/Ribonuclease H"/>
    <property type="match status" value="1"/>
</dbReference>
<dbReference type="GO" id="GO:0046872">
    <property type="term" value="F:metal ion binding"/>
    <property type="evidence" value="ECO:0007669"/>
    <property type="project" value="UniProtKB-UniRule"/>
</dbReference>
<feature type="binding site" evidence="10">
    <location>
        <position position="229"/>
    </location>
    <ligand>
        <name>substrate</name>
    </ligand>
</feature>
<dbReference type="PROSITE" id="PS01086">
    <property type="entry name" value="RIBUL_P_3_EPIMER_2"/>
    <property type="match status" value="1"/>
</dbReference>
<evidence type="ECO:0000313" key="12">
    <source>
        <dbReference type="EMBL" id="GBC97873.1"/>
    </source>
</evidence>
<evidence type="ECO:0000259" key="11">
    <source>
        <dbReference type="PROSITE" id="PS50879"/>
    </source>
</evidence>
<comment type="caution">
    <text evidence="12">The sequence shown here is derived from an EMBL/GenBank/DDBJ whole genome shotgun (WGS) entry which is preliminary data.</text>
</comment>
<feature type="domain" description="RNase H type-1" evidence="11">
    <location>
        <begin position="1"/>
        <end position="135"/>
    </location>
</feature>
<dbReference type="AlphaFoldDB" id="A0A2H5X9K9"/>
<evidence type="ECO:0000256" key="8">
    <source>
        <dbReference type="ARBA" id="ARBA00022723"/>
    </source>
</evidence>
<dbReference type="SUPFAM" id="SSF53098">
    <property type="entry name" value="Ribonuclease H-like"/>
    <property type="match status" value="1"/>
</dbReference>
<accession>A0A2H5X9K9</accession>
<dbReference type="CDD" id="cd09279">
    <property type="entry name" value="RNase_HI_like"/>
    <property type="match status" value="1"/>
</dbReference>
<comment type="cofactor">
    <cofactor evidence="2">
        <name>Mn(2+)</name>
        <dbReference type="ChEBI" id="CHEBI:29035"/>
    </cofactor>
</comment>
<dbReference type="GO" id="GO:0005737">
    <property type="term" value="C:cytoplasm"/>
    <property type="evidence" value="ECO:0007669"/>
    <property type="project" value="UniProtKB-ARBA"/>
</dbReference>
<feature type="binding site" evidence="10">
    <location>
        <position position="229"/>
    </location>
    <ligand>
        <name>a divalent metal cation</name>
        <dbReference type="ChEBI" id="CHEBI:60240"/>
    </ligand>
</feature>
<comment type="similarity">
    <text evidence="6 10">Belongs to the ribulose-phosphate 3-epimerase family.</text>
</comment>
<feature type="binding site" evidence="10">
    <location>
        <position position="171"/>
    </location>
    <ligand>
        <name>substrate</name>
    </ligand>
</feature>
<comment type="cofactor">
    <cofactor evidence="5">
        <name>Fe(2+)</name>
        <dbReference type="ChEBI" id="CHEBI:29033"/>
    </cofactor>
</comment>
<keyword evidence="8 10" id="KW-0479">Metal-binding</keyword>
<dbReference type="GO" id="GO:0019323">
    <property type="term" value="P:pentose catabolic process"/>
    <property type="evidence" value="ECO:0007669"/>
    <property type="project" value="UniProtKB-UniRule"/>
</dbReference>
<dbReference type="Gene3D" id="3.20.20.70">
    <property type="entry name" value="Aldolase class I"/>
    <property type="match status" value="1"/>
</dbReference>
<comment type="cofactor">
    <cofactor evidence="4">
        <name>Zn(2+)</name>
        <dbReference type="ChEBI" id="CHEBI:29105"/>
    </cofactor>
</comment>
<sequence length="389" mass="41763">MNPFQVFVDGAAQGNPGPAGIGVVVCDGSGQVVATRSRSVATATNNEAEYLAVLEGLRLALDNGAEEVVLLSDSELVVQQLLGNYQVRSESLRRLWDAARALMQQFRRCEVRHIPRDQNAHANRLAQEAASAAREAADAGRTVNLQSAVVEPHRANALSQGGRSSVKIAPSILSADFRRLGEVVRELQVAGADWVHFDVMDGHFVPNISFGLPVIESLRSETSLPFDVHLMVTAPERYLEAFVKAGANIVAVHAEATYHLHRAVARLKELGVKAGVALNPATPPELVRPILPLLDVVLVMTVDPGFAGQRFLPFVLDKVRTLRQWIDERGLPVEITVDGGVTVTTAPECVRQGATVLVSASGIFQSGLPLTEAVNALRRAALAAQRTLA</sequence>
<evidence type="ECO:0000256" key="10">
    <source>
        <dbReference type="HAMAP-Rule" id="MF_02227"/>
    </source>
</evidence>
<evidence type="ECO:0000256" key="2">
    <source>
        <dbReference type="ARBA" id="ARBA00001936"/>
    </source>
</evidence>
<dbReference type="Pfam" id="PF00834">
    <property type="entry name" value="Ribul_P_3_epim"/>
    <property type="match status" value="1"/>
</dbReference>
<dbReference type="EC" id="5.1.3.1" evidence="7 10"/>
<feature type="binding site" evidence="10">
    <location>
        <begin position="338"/>
        <end position="340"/>
    </location>
    <ligand>
        <name>substrate</name>
    </ligand>
</feature>
<feature type="binding site" evidence="10">
    <location>
        <position position="198"/>
    </location>
    <ligand>
        <name>a divalent metal cation</name>
        <dbReference type="ChEBI" id="CHEBI:60240"/>
    </ligand>
</feature>
<feature type="binding site" evidence="10">
    <location>
        <begin position="360"/>
        <end position="361"/>
    </location>
    <ligand>
        <name>substrate</name>
    </ligand>
</feature>
<evidence type="ECO:0000256" key="1">
    <source>
        <dbReference type="ARBA" id="ARBA00001782"/>
    </source>
</evidence>
<dbReference type="InterPro" id="IPR002156">
    <property type="entry name" value="RNaseH_domain"/>
</dbReference>
<dbReference type="EMBL" id="BEHT01000003">
    <property type="protein sequence ID" value="GBC97873.1"/>
    <property type="molecule type" value="Genomic_DNA"/>
</dbReference>
<dbReference type="GO" id="GO:0004750">
    <property type="term" value="F:D-ribulose-phosphate 3-epimerase activity"/>
    <property type="evidence" value="ECO:0007669"/>
    <property type="project" value="UniProtKB-UniRule"/>
</dbReference>
<dbReference type="NCBIfam" id="NF004076">
    <property type="entry name" value="PRK05581.1-4"/>
    <property type="match status" value="1"/>
</dbReference>
<comment type="catalytic activity">
    <reaction evidence="1 10">
        <text>D-ribulose 5-phosphate = D-xylulose 5-phosphate</text>
        <dbReference type="Rhea" id="RHEA:13677"/>
        <dbReference type="ChEBI" id="CHEBI:57737"/>
        <dbReference type="ChEBI" id="CHEBI:58121"/>
        <dbReference type="EC" id="5.1.3.1"/>
    </reaction>
</comment>
<dbReference type="PROSITE" id="PS01085">
    <property type="entry name" value="RIBUL_P_3_EPIMER_1"/>
    <property type="match status" value="1"/>
</dbReference>
<dbReference type="SUPFAM" id="SSF51366">
    <property type="entry name" value="Ribulose-phoshate binding barrel"/>
    <property type="match status" value="1"/>
</dbReference>
<feature type="binding site" evidence="10">
    <location>
        <position position="196"/>
    </location>
    <ligand>
        <name>a divalent metal cation</name>
        <dbReference type="ChEBI" id="CHEBI:60240"/>
    </ligand>
</feature>
<dbReference type="CDD" id="cd00429">
    <property type="entry name" value="RPE"/>
    <property type="match status" value="1"/>
</dbReference>
<dbReference type="InterPro" id="IPR036397">
    <property type="entry name" value="RNaseH_sf"/>
</dbReference>
<dbReference type="GO" id="GO:0006098">
    <property type="term" value="P:pentose-phosphate shunt"/>
    <property type="evidence" value="ECO:0007669"/>
    <property type="project" value="UniProtKB-UniRule"/>
</dbReference>
<feature type="active site" description="Proton donor" evidence="10">
    <location>
        <position position="338"/>
    </location>
</feature>
<dbReference type="InterPro" id="IPR000056">
    <property type="entry name" value="Ribul_P_3_epim-like"/>
</dbReference>
<gene>
    <name evidence="10 12" type="primary">rpe</name>
    <name evidence="12" type="ORF">HRbin17_00368</name>
</gene>
<organism evidence="12 13">
    <name type="scientific">Candidatus Fervidibacter japonicus</name>
    <dbReference type="NCBI Taxonomy" id="2035412"/>
    <lineage>
        <taxon>Bacteria</taxon>
        <taxon>Candidatus Fervidibacterota</taxon>
        <taxon>Candidatus Fervidibacter</taxon>
    </lineage>
</organism>
<dbReference type="PROSITE" id="PS50879">
    <property type="entry name" value="RNASE_H_1"/>
    <property type="match status" value="1"/>
</dbReference>
<dbReference type="FunFam" id="3.20.20.70:FF:000004">
    <property type="entry name" value="Ribulose-phosphate 3-epimerase"/>
    <property type="match status" value="1"/>
</dbReference>
<dbReference type="InterPro" id="IPR026019">
    <property type="entry name" value="Ribul_P_3_epim"/>
</dbReference>
<dbReference type="NCBIfam" id="TIGR01163">
    <property type="entry name" value="rpe"/>
    <property type="match status" value="1"/>
</dbReference>
<dbReference type="InterPro" id="IPR012337">
    <property type="entry name" value="RNaseH-like_sf"/>
</dbReference>
<reference evidence="13" key="1">
    <citation type="submission" date="2017-09" db="EMBL/GenBank/DDBJ databases">
        <title>Metaegenomics of thermophilic ammonia-oxidizing enrichment culture.</title>
        <authorList>
            <person name="Kato S."/>
            <person name="Suzuki K."/>
        </authorList>
    </citation>
    <scope>NUCLEOTIDE SEQUENCE [LARGE SCALE GENOMIC DNA]</scope>
</reference>
<dbReference type="GO" id="GO:0004523">
    <property type="term" value="F:RNA-DNA hybrid ribonuclease activity"/>
    <property type="evidence" value="ECO:0007669"/>
    <property type="project" value="InterPro"/>
</dbReference>
<dbReference type="Proteomes" id="UP000236173">
    <property type="component" value="Unassembled WGS sequence"/>
</dbReference>
<comment type="cofactor">
    <cofactor evidence="3">
        <name>Co(2+)</name>
        <dbReference type="ChEBI" id="CHEBI:48828"/>
    </cofactor>
</comment>
<feature type="binding site" evidence="10">
    <location>
        <position position="338"/>
    </location>
    <ligand>
        <name>a divalent metal cation</name>
        <dbReference type="ChEBI" id="CHEBI:60240"/>
    </ligand>
</feature>
<comment type="pathway">
    <text evidence="10">Carbohydrate degradation.</text>
</comment>
<dbReference type="InterPro" id="IPR011060">
    <property type="entry name" value="RibuloseP-bd_barrel"/>
</dbReference>
<proteinExistence type="inferred from homology"/>
<dbReference type="GO" id="GO:0003676">
    <property type="term" value="F:nucleic acid binding"/>
    <property type="evidence" value="ECO:0007669"/>
    <property type="project" value="InterPro"/>
</dbReference>
<evidence type="ECO:0000313" key="13">
    <source>
        <dbReference type="Proteomes" id="UP000236173"/>
    </source>
</evidence>
<evidence type="ECO:0000256" key="9">
    <source>
        <dbReference type="ARBA" id="ARBA00023235"/>
    </source>
</evidence>
<name>A0A2H5X9K9_9BACT</name>
<comment type="function">
    <text evidence="10">Catalyzes the reversible epimerization of D-ribulose 5-phosphate to D-xylulose 5-phosphate.</text>
</comment>
<evidence type="ECO:0000256" key="7">
    <source>
        <dbReference type="ARBA" id="ARBA00013188"/>
    </source>
</evidence>
<keyword evidence="10" id="KW-0119">Carbohydrate metabolism</keyword>
<keyword evidence="9 10" id="KW-0413">Isomerase</keyword>
<feature type="binding site" evidence="10">
    <location>
        <begin position="305"/>
        <end position="308"/>
    </location>
    <ligand>
        <name>substrate</name>
    </ligand>
</feature>
<dbReference type="PANTHER" id="PTHR11749">
    <property type="entry name" value="RIBULOSE-5-PHOSPHATE-3-EPIMERASE"/>
    <property type="match status" value="1"/>
</dbReference>
<feature type="active site" description="Proton acceptor" evidence="10">
    <location>
        <position position="198"/>
    </location>
</feature>